<proteinExistence type="predicted"/>
<reference evidence="1 2" key="1">
    <citation type="journal article" date="2018" name="Biotechnol. Adv.">
        <title>Improved genomic resources and new bioinformatic workflow for the carcinogenic parasite Clonorchis sinensis: Biotechnological implications.</title>
        <authorList>
            <person name="Wang D."/>
            <person name="Korhonen P.K."/>
            <person name="Gasser R.B."/>
            <person name="Young N.D."/>
        </authorList>
    </citation>
    <scope>NUCLEOTIDE SEQUENCE [LARGE SCALE GENOMIC DNA]</scope>
    <source>
        <strain evidence="1">Cs-k2</strain>
    </source>
</reference>
<evidence type="ECO:0000313" key="2">
    <source>
        <dbReference type="Proteomes" id="UP000286415"/>
    </source>
</evidence>
<comment type="caution">
    <text evidence="1">The sequence shown here is derived from an EMBL/GenBank/DDBJ whole genome shotgun (WGS) entry which is preliminary data.</text>
</comment>
<dbReference type="Proteomes" id="UP000286415">
    <property type="component" value="Unassembled WGS sequence"/>
</dbReference>
<name>A0A419QFM8_CLOSI</name>
<dbReference type="EMBL" id="NIRI02000013">
    <property type="protein sequence ID" value="KAG5452982.1"/>
    <property type="molecule type" value="Genomic_DNA"/>
</dbReference>
<organism evidence="1 2">
    <name type="scientific">Clonorchis sinensis</name>
    <name type="common">Chinese liver fluke</name>
    <dbReference type="NCBI Taxonomy" id="79923"/>
    <lineage>
        <taxon>Eukaryota</taxon>
        <taxon>Metazoa</taxon>
        <taxon>Spiralia</taxon>
        <taxon>Lophotrochozoa</taxon>
        <taxon>Platyhelminthes</taxon>
        <taxon>Trematoda</taxon>
        <taxon>Digenea</taxon>
        <taxon>Opisthorchiida</taxon>
        <taxon>Opisthorchiata</taxon>
        <taxon>Opisthorchiidae</taxon>
        <taxon>Clonorchis</taxon>
    </lineage>
</organism>
<reference evidence="1 2" key="2">
    <citation type="journal article" date="2021" name="Genomics">
        <title>High-quality reference genome for Clonorchis sinensis.</title>
        <authorList>
            <person name="Young N.D."/>
            <person name="Stroehlein A.J."/>
            <person name="Kinkar L."/>
            <person name="Wang T."/>
            <person name="Sohn W.M."/>
            <person name="Chang B.C.H."/>
            <person name="Kaur P."/>
            <person name="Weisz D."/>
            <person name="Dudchenko O."/>
            <person name="Aiden E.L."/>
            <person name="Korhonen P.K."/>
            <person name="Gasser R.B."/>
        </authorList>
    </citation>
    <scope>NUCLEOTIDE SEQUENCE [LARGE SCALE GENOMIC DNA]</scope>
    <source>
        <strain evidence="1">Cs-k2</strain>
    </source>
</reference>
<sequence length="122" mass="13633">MANLSLSIRSTLLMRLLKTLQKSTTNFVLPIRGEMVQWLEREFSDWEVRCSNPTSASRLSLSRFGQPGSIPTLVLPSGGMAARHRKGVTAERFFIRVHQSSPECAAQRLPDISVGTIFDKSQ</sequence>
<dbReference type="STRING" id="79923.A0A419QFM8"/>
<evidence type="ECO:0000313" key="1">
    <source>
        <dbReference type="EMBL" id="KAG5452982.1"/>
    </source>
</evidence>
<gene>
    <name evidence="1" type="ORF">CSKR_110347</name>
</gene>
<keyword evidence="2" id="KW-1185">Reference proteome</keyword>
<dbReference type="InParanoid" id="A0A419QFM8"/>
<protein>
    <submittedName>
        <fullName evidence="1">Uncharacterized protein</fullName>
    </submittedName>
</protein>
<dbReference type="AlphaFoldDB" id="A0A419QFM8"/>
<accession>A0A419QFM8</accession>